<dbReference type="InterPro" id="IPR000182">
    <property type="entry name" value="GNAT_dom"/>
</dbReference>
<feature type="domain" description="N-acetyltransferase" evidence="1">
    <location>
        <begin position="11"/>
        <end position="158"/>
    </location>
</feature>
<organism evidence="2 3">
    <name type="scientific">Desulfosarcina ovata subsp. sediminis</name>
    <dbReference type="NCBI Taxonomy" id="885957"/>
    <lineage>
        <taxon>Bacteria</taxon>
        <taxon>Pseudomonadati</taxon>
        <taxon>Thermodesulfobacteriota</taxon>
        <taxon>Desulfobacteria</taxon>
        <taxon>Desulfobacterales</taxon>
        <taxon>Desulfosarcinaceae</taxon>
        <taxon>Desulfosarcina</taxon>
    </lineage>
</organism>
<dbReference type="PROSITE" id="PS51186">
    <property type="entry name" value="GNAT"/>
    <property type="match status" value="1"/>
</dbReference>
<dbReference type="InterPro" id="IPR016181">
    <property type="entry name" value="Acyl_CoA_acyltransferase"/>
</dbReference>
<accession>A0A5K7ZRM1</accession>
<dbReference type="KEGG" id="dov:DSCO28_26690"/>
<protein>
    <recommendedName>
        <fullName evidence="1">N-acetyltransferase domain-containing protein</fullName>
    </recommendedName>
</protein>
<proteinExistence type="predicted"/>
<evidence type="ECO:0000313" key="3">
    <source>
        <dbReference type="Proteomes" id="UP000425960"/>
    </source>
</evidence>
<evidence type="ECO:0000313" key="2">
    <source>
        <dbReference type="EMBL" id="BBO82103.1"/>
    </source>
</evidence>
<reference evidence="2 3" key="1">
    <citation type="submission" date="2019-11" db="EMBL/GenBank/DDBJ databases">
        <title>Comparative genomics of hydrocarbon-degrading Desulfosarcina strains.</title>
        <authorList>
            <person name="Watanabe M."/>
            <person name="Kojima H."/>
            <person name="Fukui M."/>
        </authorList>
    </citation>
    <scope>NUCLEOTIDE SEQUENCE [LARGE SCALE GENOMIC DNA]</scope>
    <source>
        <strain evidence="2 3">28bB2T</strain>
    </source>
</reference>
<dbReference type="Pfam" id="PF00583">
    <property type="entry name" value="Acetyltransf_1"/>
    <property type="match status" value="1"/>
</dbReference>
<name>A0A5K7ZRM1_9BACT</name>
<sequence>MNAGNPIKTPCEVKIYRPEHYEGLVKMYDAFRPKGEFQGMPPRNRATRIQWIDNLVAGGDNALAWLEDRVIGHVAIIPDFSKLDAEYLIFVSQDNRGMGVGKKLTSKILQRAGQLALTKIWLTVDAYNFRGIKLYKRFGFQFSQEHCSASERTMILSL</sequence>
<dbReference type="GO" id="GO:0016747">
    <property type="term" value="F:acyltransferase activity, transferring groups other than amino-acyl groups"/>
    <property type="evidence" value="ECO:0007669"/>
    <property type="project" value="InterPro"/>
</dbReference>
<gene>
    <name evidence="2" type="ORF">DSCO28_26690</name>
</gene>
<dbReference type="AlphaFoldDB" id="A0A5K7ZRM1"/>
<dbReference type="Gene3D" id="3.40.630.30">
    <property type="match status" value="1"/>
</dbReference>
<evidence type="ECO:0000259" key="1">
    <source>
        <dbReference type="PROSITE" id="PS51186"/>
    </source>
</evidence>
<dbReference type="PANTHER" id="PTHR43617">
    <property type="entry name" value="L-AMINO ACID N-ACETYLTRANSFERASE"/>
    <property type="match status" value="1"/>
</dbReference>
<dbReference type="InterPro" id="IPR050276">
    <property type="entry name" value="MshD_Acetyltransferase"/>
</dbReference>
<dbReference type="RefSeq" id="WP_155322646.1">
    <property type="nucleotide sequence ID" value="NZ_AP021876.1"/>
</dbReference>
<dbReference type="SUPFAM" id="SSF55729">
    <property type="entry name" value="Acyl-CoA N-acyltransferases (Nat)"/>
    <property type="match status" value="1"/>
</dbReference>
<dbReference type="Proteomes" id="UP000425960">
    <property type="component" value="Chromosome"/>
</dbReference>
<dbReference type="CDD" id="cd04301">
    <property type="entry name" value="NAT_SF"/>
    <property type="match status" value="1"/>
</dbReference>
<dbReference type="EMBL" id="AP021876">
    <property type="protein sequence ID" value="BBO82103.1"/>
    <property type="molecule type" value="Genomic_DNA"/>
</dbReference>